<evidence type="ECO:0000313" key="6">
    <source>
        <dbReference type="EMBL" id="KAH6876740.1"/>
    </source>
</evidence>
<evidence type="ECO:0000256" key="4">
    <source>
        <dbReference type="ARBA" id="ARBA00023136"/>
    </source>
</evidence>
<organism evidence="6 7">
    <name type="scientific">Thelonectria olida</name>
    <dbReference type="NCBI Taxonomy" id="1576542"/>
    <lineage>
        <taxon>Eukaryota</taxon>
        <taxon>Fungi</taxon>
        <taxon>Dikarya</taxon>
        <taxon>Ascomycota</taxon>
        <taxon>Pezizomycotina</taxon>
        <taxon>Sordariomycetes</taxon>
        <taxon>Hypocreomycetidae</taxon>
        <taxon>Hypocreales</taxon>
        <taxon>Nectriaceae</taxon>
        <taxon>Thelonectria</taxon>
    </lineage>
</organism>
<dbReference type="GO" id="GO:0022857">
    <property type="term" value="F:transmembrane transporter activity"/>
    <property type="evidence" value="ECO:0007669"/>
    <property type="project" value="InterPro"/>
</dbReference>
<keyword evidence="4 5" id="KW-0472">Membrane</keyword>
<dbReference type="InterPro" id="IPR005828">
    <property type="entry name" value="MFS_sugar_transport-like"/>
</dbReference>
<dbReference type="EMBL" id="JAGPYM010000033">
    <property type="protein sequence ID" value="KAH6876740.1"/>
    <property type="molecule type" value="Genomic_DNA"/>
</dbReference>
<evidence type="ECO:0000256" key="1">
    <source>
        <dbReference type="ARBA" id="ARBA00004370"/>
    </source>
</evidence>
<protein>
    <recommendedName>
        <fullName evidence="8">Major facilitator superfamily (MFS) profile domain-containing protein</fullName>
    </recommendedName>
</protein>
<dbReference type="Proteomes" id="UP000777438">
    <property type="component" value="Unassembled WGS sequence"/>
</dbReference>
<evidence type="ECO:0000313" key="7">
    <source>
        <dbReference type="Proteomes" id="UP000777438"/>
    </source>
</evidence>
<name>A0A9P8VU80_9HYPO</name>
<evidence type="ECO:0000256" key="3">
    <source>
        <dbReference type="ARBA" id="ARBA00022989"/>
    </source>
</evidence>
<dbReference type="GO" id="GO:0016020">
    <property type="term" value="C:membrane"/>
    <property type="evidence" value="ECO:0007669"/>
    <property type="project" value="UniProtKB-SubCell"/>
</dbReference>
<comment type="caution">
    <text evidence="6">The sequence shown here is derived from an EMBL/GenBank/DDBJ whole genome shotgun (WGS) entry which is preliminary data.</text>
</comment>
<keyword evidence="2 5" id="KW-0812">Transmembrane</keyword>
<reference evidence="6 7" key="1">
    <citation type="journal article" date="2021" name="Nat. Commun.">
        <title>Genetic determinants of endophytism in the Arabidopsis root mycobiome.</title>
        <authorList>
            <person name="Mesny F."/>
            <person name="Miyauchi S."/>
            <person name="Thiergart T."/>
            <person name="Pickel B."/>
            <person name="Atanasova L."/>
            <person name="Karlsson M."/>
            <person name="Huettel B."/>
            <person name="Barry K.W."/>
            <person name="Haridas S."/>
            <person name="Chen C."/>
            <person name="Bauer D."/>
            <person name="Andreopoulos W."/>
            <person name="Pangilinan J."/>
            <person name="LaButti K."/>
            <person name="Riley R."/>
            <person name="Lipzen A."/>
            <person name="Clum A."/>
            <person name="Drula E."/>
            <person name="Henrissat B."/>
            <person name="Kohler A."/>
            <person name="Grigoriev I.V."/>
            <person name="Martin F.M."/>
            <person name="Hacquard S."/>
        </authorList>
    </citation>
    <scope>NUCLEOTIDE SEQUENCE [LARGE SCALE GENOMIC DNA]</scope>
    <source>
        <strain evidence="6 7">MPI-CAGE-CH-0241</strain>
    </source>
</reference>
<accession>A0A9P8VU80</accession>
<feature type="transmembrane region" description="Helical" evidence="5">
    <location>
        <begin position="76"/>
        <end position="93"/>
    </location>
</feature>
<feature type="transmembrane region" description="Helical" evidence="5">
    <location>
        <begin position="20"/>
        <end position="40"/>
    </location>
</feature>
<dbReference type="Pfam" id="PF00083">
    <property type="entry name" value="Sugar_tr"/>
    <property type="match status" value="1"/>
</dbReference>
<comment type="subcellular location">
    <subcellularLocation>
        <location evidence="1">Membrane</location>
    </subcellularLocation>
</comment>
<gene>
    <name evidence="6" type="ORF">B0T10DRAFT_566705</name>
</gene>
<evidence type="ECO:0000256" key="2">
    <source>
        <dbReference type="ARBA" id="ARBA00022692"/>
    </source>
</evidence>
<evidence type="ECO:0000256" key="5">
    <source>
        <dbReference type="SAM" id="Phobius"/>
    </source>
</evidence>
<dbReference type="OrthoDB" id="6133115at2759"/>
<proteinExistence type="predicted"/>
<keyword evidence="7" id="KW-1185">Reference proteome</keyword>
<sequence length="96" mass="10338">MASSPMLKTVGITSPVQITLLTSGLAIWNLSLAFSAALNVERFGRRPLFLVPIFGMLVCYCFVMGFSAGFASTKKSGLGIAVIPSLFLYYGFYDIA</sequence>
<dbReference type="InterPro" id="IPR036259">
    <property type="entry name" value="MFS_trans_sf"/>
</dbReference>
<keyword evidence="3 5" id="KW-1133">Transmembrane helix</keyword>
<dbReference type="Gene3D" id="1.20.1250.20">
    <property type="entry name" value="MFS general substrate transporter like domains"/>
    <property type="match status" value="1"/>
</dbReference>
<dbReference type="AlphaFoldDB" id="A0A9P8VU80"/>
<feature type="transmembrane region" description="Helical" evidence="5">
    <location>
        <begin position="47"/>
        <end position="70"/>
    </location>
</feature>
<evidence type="ECO:0008006" key="8">
    <source>
        <dbReference type="Google" id="ProtNLM"/>
    </source>
</evidence>